<accession>X6PD74</accession>
<dbReference type="InterPro" id="IPR001394">
    <property type="entry name" value="Peptidase_C19_UCH"/>
</dbReference>
<dbReference type="GO" id="GO:0005634">
    <property type="term" value="C:nucleus"/>
    <property type="evidence" value="ECO:0007669"/>
    <property type="project" value="TreeGrafter"/>
</dbReference>
<keyword evidence="2" id="KW-0472">Membrane</keyword>
<dbReference type="AlphaFoldDB" id="X6PD74"/>
<evidence type="ECO:0000256" key="2">
    <source>
        <dbReference type="SAM" id="Phobius"/>
    </source>
</evidence>
<gene>
    <name evidence="4" type="ORF">RFI_00645</name>
</gene>
<dbReference type="OrthoDB" id="289038at2759"/>
<reference evidence="4 5" key="1">
    <citation type="journal article" date="2013" name="Curr. Biol.">
        <title>The Genome of the Foraminiferan Reticulomyxa filosa.</title>
        <authorList>
            <person name="Glockner G."/>
            <person name="Hulsmann N."/>
            <person name="Schleicher M."/>
            <person name="Noegel A.A."/>
            <person name="Eichinger L."/>
            <person name="Gallinger C."/>
            <person name="Pawlowski J."/>
            <person name="Sierra R."/>
            <person name="Euteneuer U."/>
            <person name="Pillet L."/>
            <person name="Moustafa A."/>
            <person name="Platzer M."/>
            <person name="Groth M."/>
            <person name="Szafranski K."/>
            <person name="Schliwa M."/>
        </authorList>
    </citation>
    <scope>NUCLEOTIDE SEQUENCE [LARGE SCALE GENOMIC DNA]</scope>
</reference>
<dbReference type="PANTHER" id="PTHR24006">
    <property type="entry name" value="UBIQUITIN CARBOXYL-TERMINAL HYDROLASE"/>
    <property type="match status" value="1"/>
</dbReference>
<dbReference type="Pfam" id="PF00443">
    <property type="entry name" value="UCH"/>
    <property type="match status" value="1"/>
</dbReference>
<evidence type="ECO:0000313" key="4">
    <source>
        <dbReference type="EMBL" id="ETO36420.1"/>
    </source>
</evidence>
<dbReference type="InterPro" id="IPR028889">
    <property type="entry name" value="USP"/>
</dbReference>
<evidence type="ECO:0000256" key="1">
    <source>
        <dbReference type="SAM" id="MobiDB-lite"/>
    </source>
</evidence>
<dbReference type="GO" id="GO:0004843">
    <property type="term" value="F:cysteine-type deubiquitinase activity"/>
    <property type="evidence" value="ECO:0007669"/>
    <property type="project" value="InterPro"/>
</dbReference>
<dbReference type="PANTHER" id="PTHR24006:SF827">
    <property type="entry name" value="UBIQUITIN CARBOXYL-TERMINAL HYDROLASE 34"/>
    <property type="match status" value="1"/>
</dbReference>
<dbReference type="InterPro" id="IPR050164">
    <property type="entry name" value="Peptidase_C19"/>
</dbReference>
<keyword evidence="2" id="KW-1133">Transmembrane helix</keyword>
<organism evidence="4 5">
    <name type="scientific">Reticulomyxa filosa</name>
    <dbReference type="NCBI Taxonomy" id="46433"/>
    <lineage>
        <taxon>Eukaryota</taxon>
        <taxon>Sar</taxon>
        <taxon>Rhizaria</taxon>
        <taxon>Retaria</taxon>
        <taxon>Foraminifera</taxon>
        <taxon>Monothalamids</taxon>
        <taxon>Reticulomyxidae</taxon>
        <taxon>Reticulomyxa</taxon>
    </lineage>
</organism>
<feature type="transmembrane region" description="Helical" evidence="2">
    <location>
        <begin position="164"/>
        <end position="182"/>
    </location>
</feature>
<keyword evidence="5" id="KW-1185">Reference proteome</keyword>
<evidence type="ECO:0000313" key="5">
    <source>
        <dbReference type="Proteomes" id="UP000023152"/>
    </source>
</evidence>
<dbReference type="InterPro" id="IPR018200">
    <property type="entry name" value="USP_CS"/>
</dbReference>
<dbReference type="PROSITE" id="PS50235">
    <property type="entry name" value="USP_3"/>
    <property type="match status" value="1"/>
</dbReference>
<dbReference type="GO" id="GO:0005829">
    <property type="term" value="C:cytosol"/>
    <property type="evidence" value="ECO:0007669"/>
    <property type="project" value="TreeGrafter"/>
</dbReference>
<name>X6PD74_RETFI</name>
<proteinExistence type="predicted"/>
<sequence>MNVRVQMDVDEFFATFADKLEKQLQFDNHEKVIQYLFGGVFVNQFFGRKACHHYSGATYERNFDTCTCLLFFSLYANNRERSEPFITLTVDVRNKGDLEKSLESFVKGEIIEDYYCEVCKNKTELFKRVSVKILPRHLVIHLKRFEFDVEHFIRVLYTYTYTHIYMFVFLCVYNLCMCFIVITKKAKINDQLSFYRYLDMEPYMQQSLEKKEEKKEEKKDETDFSTTDPHEREELEKQHKQWENLYDVEGSTMYQLAGIIQHSGTCDSGHYTSIIRERLPRYAFVLLQKRDNKLVRILLFDSKIWKWNRDGYASMIT</sequence>
<dbReference type="Gene3D" id="3.90.70.10">
    <property type="entry name" value="Cysteine proteinases"/>
    <property type="match status" value="1"/>
</dbReference>
<dbReference type="PROSITE" id="PS00973">
    <property type="entry name" value="USP_2"/>
    <property type="match status" value="1"/>
</dbReference>
<dbReference type="SUPFAM" id="SSF54001">
    <property type="entry name" value="Cysteine proteinases"/>
    <property type="match status" value="1"/>
</dbReference>
<comment type="caution">
    <text evidence="4">The sequence shown here is derived from an EMBL/GenBank/DDBJ whole genome shotgun (WGS) entry which is preliminary data.</text>
</comment>
<protein>
    <recommendedName>
        <fullName evidence="3">USP domain-containing protein</fullName>
    </recommendedName>
</protein>
<feature type="domain" description="USP" evidence="3">
    <location>
        <begin position="1"/>
        <end position="317"/>
    </location>
</feature>
<keyword evidence="2" id="KW-0812">Transmembrane</keyword>
<dbReference type="EMBL" id="ASPP01000688">
    <property type="protein sequence ID" value="ETO36420.1"/>
    <property type="molecule type" value="Genomic_DNA"/>
</dbReference>
<feature type="region of interest" description="Disordered" evidence="1">
    <location>
        <begin position="209"/>
        <end position="236"/>
    </location>
</feature>
<dbReference type="InterPro" id="IPR038765">
    <property type="entry name" value="Papain-like_cys_pep_sf"/>
</dbReference>
<evidence type="ECO:0000259" key="3">
    <source>
        <dbReference type="PROSITE" id="PS50235"/>
    </source>
</evidence>
<dbReference type="Proteomes" id="UP000023152">
    <property type="component" value="Unassembled WGS sequence"/>
</dbReference>
<dbReference type="GO" id="GO:0016579">
    <property type="term" value="P:protein deubiquitination"/>
    <property type="evidence" value="ECO:0007669"/>
    <property type="project" value="InterPro"/>
</dbReference>